<keyword evidence="3 6" id="KW-0812">Transmembrane</keyword>
<feature type="transmembrane region" description="Helical" evidence="8">
    <location>
        <begin position="123"/>
        <end position="144"/>
    </location>
</feature>
<dbReference type="SUPFAM" id="SSF81345">
    <property type="entry name" value="ABC transporter involved in vitamin B12 uptake, BtuC"/>
    <property type="match status" value="1"/>
</dbReference>
<sequence length="292" mass="29942">MTVFGTALVAGILVGALAGLVGSIVVLRQRAFFTVALTHATFPGGVAAALLGLNIVFGAAVMGLLLVALMIALGRIRRQGRQVAAGIVLSFGYALGTFLHSLNPQLQTKVDSFLTGQILGISATNIAIIAGMLVVALAVIAVAWKEMLFSTFDPAGFEAAGFRESRMELLTLLLITGTVVATMPAIGSILAIAMIAAPAAAARLVTTRIQWLVPLAMVLGVIAAVAGLYASRWFNIAAGGSMALAATAIFALALLWSRMRKTRGRSVRQTSGVGGGEETASAPGAVPDRVAS</sequence>
<feature type="transmembrane region" description="Helical" evidence="8">
    <location>
        <begin position="83"/>
        <end position="102"/>
    </location>
</feature>
<evidence type="ECO:0000256" key="7">
    <source>
        <dbReference type="SAM" id="MobiDB-lite"/>
    </source>
</evidence>
<evidence type="ECO:0000256" key="8">
    <source>
        <dbReference type="SAM" id="Phobius"/>
    </source>
</evidence>
<accession>A0A7J5BFW1</accession>
<organism evidence="9 10">
    <name type="scientific">Gulosibacter chungangensis</name>
    <dbReference type="NCBI Taxonomy" id="979746"/>
    <lineage>
        <taxon>Bacteria</taxon>
        <taxon>Bacillati</taxon>
        <taxon>Actinomycetota</taxon>
        <taxon>Actinomycetes</taxon>
        <taxon>Micrococcales</taxon>
        <taxon>Microbacteriaceae</taxon>
        <taxon>Gulosibacter</taxon>
    </lineage>
</organism>
<feature type="transmembrane region" description="Helical" evidence="8">
    <location>
        <begin position="209"/>
        <end position="230"/>
    </location>
</feature>
<dbReference type="OrthoDB" id="3260923at2"/>
<evidence type="ECO:0000256" key="6">
    <source>
        <dbReference type="RuleBase" id="RU003943"/>
    </source>
</evidence>
<evidence type="ECO:0000256" key="2">
    <source>
        <dbReference type="ARBA" id="ARBA00008034"/>
    </source>
</evidence>
<feature type="transmembrane region" description="Helical" evidence="8">
    <location>
        <begin position="6"/>
        <end position="27"/>
    </location>
</feature>
<feature type="transmembrane region" description="Helical" evidence="8">
    <location>
        <begin position="236"/>
        <end position="256"/>
    </location>
</feature>
<keyword evidence="10" id="KW-1185">Reference proteome</keyword>
<evidence type="ECO:0000256" key="5">
    <source>
        <dbReference type="ARBA" id="ARBA00023136"/>
    </source>
</evidence>
<dbReference type="InterPro" id="IPR037294">
    <property type="entry name" value="ABC_BtuC-like"/>
</dbReference>
<feature type="transmembrane region" description="Helical" evidence="8">
    <location>
        <begin position="172"/>
        <end position="197"/>
    </location>
</feature>
<proteinExistence type="inferred from homology"/>
<dbReference type="Pfam" id="PF00950">
    <property type="entry name" value="ABC-3"/>
    <property type="match status" value="1"/>
</dbReference>
<dbReference type="Gene3D" id="1.10.3470.10">
    <property type="entry name" value="ABC transporter involved in vitamin B12 uptake, BtuC"/>
    <property type="match status" value="1"/>
</dbReference>
<comment type="similarity">
    <text evidence="2 6">Belongs to the ABC-3 integral membrane protein family.</text>
</comment>
<dbReference type="EMBL" id="WBKB01000001">
    <property type="protein sequence ID" value="KAB1645161.1"/>
    <property type="molecule type" value="Genomic_DNA"/>
</dbReference>
<gene>
    <name evidence="9" type="ORF">F8O05_02585</name>
</gene>
<comment type="caution">
    <text evidence="9">The sequence shown here is derived from an EMBL/GenBank/DDBJ whole genome shotgun (WGS) entry which is preliminary data.</text>
</comment>
<evidence type="ECO:0000313" key="9">
    <source>
        <dbReference type="EMBL" id="KAB1645161.1"/>
    </source>
</evidence>
<evidence type="ECO:0000256" key="3">
    <source>
        <dbReference type="ARBA" id="ARBA00022692"/>
    </source>
</evidence>
<keyword evidence="5 8" id="KW-0472">Membrane</keyword>
<keyword evidence="4 8" id="KW-1133">Transmembrane helix</keyword>
<reference evidence="9 10" key="1">
    <citation type="submission" date="2019-09" db="EMBL/GenBank/DDBJ databases">
        <title>Phylogeny of genus Pseudoclavibacter and closely related genus.</title>
        <authorList>
            <person name="Li Y."/>
        </authorList>
    </citation>
    <scope>NUCLEOTIDE SEQUENCE [LARGE SCALE GENOMIC DNA]</scope>
    <source>
        <strain evidence="9 10">KCTC 13959</strain>
    </source>
</reference>
<dbReference type="InterPro" id="IPR001626">
    <property type="entry name" value="ABC_TroCD"/>
</dbReference>
<dbReference type="PANTHER" id="PTHR30477">
    <property type="entry name" value="ABC-TRANSPORTER METAL-BINDING PROTEIN"/>
    <property type="match status" value="1"/>
</dbReference>
<name>A0A7J5BFW1_9MICO</name>
<dbReference type="GO" id="GO:0055085">
    <property type="term" value="P:transmembrane transport"/>
    <property type="evidence" value="ECO:0007669"/>
    <property type="project" value="InterPro"/>
</dbReference>
<protein>
    <submittedName>
        <fullName evidence="9">Metal ABC transporter permease</fullName>
    </submittedName>
</protein>
<dbReference type="GO" id="GO:0043190">
    <property type="term" value="C:ATP-binding cassette (ABC) transporter complex"/>
    <property type="evidence" value="ECO:0007669"/>
    <property type="project" value="InterPro"/>
</dbReference>
<feature type="transmembrane region" description="Helical" evidence="8">
    <location>
        <begin position="48"/>
        <end position="71"/>
    </location>
</feature>
<dbReference type="AlphaFoldDB" id="A0A7J5BFW1"/>
<evidence type="ECO:0000313" key="10">
    <source>
        <dbReference type="Proteomes" id="UP000433493"/>
    </source>
</evidence>
<dbReference type="PANTHER" id="PTHR30477:SF0">
    <property type="entry name" value="METAL TRANSPORT SYSTEM MEMBRANE PROTEIN TM_0125-RELATED"/>
    <property type="match status" value="1"/>
</dbReference>
<feature type="region of interest" description="Disordered" evidence="7">
    <location>
        <begin position="266"/>
        <end position="292"/>
    </location>
</feature>
<dbReference type="RefSeq" id="WP_158051170.1">
    <property type="nucleotide sequence ID" value="NZ_WBKB01000001.1"/>
</dbReference>
<evidence type="ECO:0000256" key="1">
    <source>
        <dbReference type="ARBA" id="ARBA00004141"/>
    </source>
</evidence>
<evidence type="ECO:0000256" key="4">
    <source>
        <dbReference type="ARBA" id="ARBA00022989"/>
    </source>
</evidence>
<keyword evidence="6" id="KW-0813">Transport</keyword>
<dbReference type="Proteomes" id="UP000433493">
    <property type="component" value="Unassembled WGS sequence"/>
</dbReference>
<comment type="subcellular location">
    <subcellularLocation>
        <location evidence="6">Cell membrane</location>
        <topology evidence="6">Multi-pass membrane protein</topology>
    </subcellularLocation>
    <subcellularLocation>
        <location evidence="1">Membrane</location>
        <topology evidence="1">Multi-pass membrane protein</topology>
    </subcellularLocation>
</comment>